<evidence type="ECO:0000256" key="1">
    <source>
        <dbReference type="SAM" id="Coils"/>
    </source>
</evidence>
<dbReference type="AlphaFoldDB" id="A0A6P8J1K9"/>
<feature type="compositionally biased region" description="Basic and acidic residues" evidence="2">
    <location>
        <begin position="50"/>
        <end position="68"/>
    </location>
</feature>
<feature type="signal peptide" evidence="3">
    <location>
        <begin position="1"/>
        <end position="23"/>
    </location>
</feature>
<organism evidence="4 5">
    <name type="scientific">Actinia tenebrosa</name>
    <name type="common">Australian red waratah sea anemone</name>
    <dbReference type="NCBI Taxonomy" id="6105"/>
    <lineage>
        <taxon>Eukaryota</taxon>
        <taxon>Metazoa</taxon>
        <taxon>Cnidaria</taxon>
        <taxon>Anthozoa</taxon>
        <taxon>Hexacorallia</taxon>
        <taxon>Actiniaria</taxon>
        <taxon>Actiniidae</taxon>
        <taxon>Actinia</taxon>
    </lineage>
</organism>
<proteinExistence type="predicted"/>
<feature type="region of interest" description="Disordered" evidence="2">
    <location>
        <begin position="32"/>
        <end position="72"/>
    </location>
</feature>
<gene>
    <name evidence="5" type="primary">LOC116307653</name>
</gene>
<evidence type="ECO:0000256" key="3">
    <source>
        <dbReference type="SAM" id="SignalP"/>
    </source>
</evidence>
<keyword evidence="4" id="KW-1185">Reference proteome</keyword>
<dbReference type="GeneID" id="116307653"/>
<name>A0A6P8J1K9_ACTTE</name>
<evidence type="ECO:0000256" key="2">
    <source>
        <dbReference type="SAM" id="MobiDB-lite"/>
    </source>
</evidence>
<dbReference type="InParanoid" id="A0A6P8J1K9"/>
<dbReference type="RefSeq" id="XP_031573791.1">
    <property type="nucleotide sequence ID" value="XM_031717931.1"/>
</dbReference>
<evidence type="ECO:0000313" key="5">
    <source>
        <dbReference type="RefSeq" id="XP_031573791.1"/>
    </source>
</evidence>
<dbReference type="KEGG" id="aten:116307653"/>
<keyword evidence="3" id="KW-0732">Signal</keyword>
<sequence length="646" mass="72995">MALCFPNFALVICLSLLMQECFVQVQMGKVPGNKRNNVNGSHNKKHGHSKDKQSDKVTQEKDHKKPDNPNEYQWVWLNDDMDDLRLQPQKQQTSSRRGWINSVFKAVKFGGKVATVTTSIAGLANSIFRAIAGCCTDFPDACTYRDEFLALKNKIAQKSQRADELEEDAQNIQVYTNYSINAFEDIIDQLNEIENTQEEFLSSISPEVSIALNTETSRIKKIIKEKNEKGEAVQFLEISSLYESALDNALSIGFPIVGLVIPFGQTIYKFAVKKKAASMTATVESETSVKLEDPKISSPHHKQGRTSRWMSRGVTHYQARVKNIKQKLNQKFGKAVNIASNVYSGFKVALDYVSTGLNIYMIISSYESCKQRRDEAKKARDELLEASKYFDETEVKLNEAKSIMQQSFRFLRGNITHESTLGVIENIKTMVEGISSPSPELIQVAIDLQTFVVDIKEVGSLKGTYRLEENLIDALRKIPFTVKCYTNKVKMVKYVMDSCKEGISSFDDLYDKGKALFDFGDDKTSDSAENCARKIGFRYINKKDLSMGWKEVAKKGNFHELCLLNDKTKQETACGHLRDGYDTKVIAEKMKITEDDAKALTKDCPATLELSPREKEQVCNLKDVFDNQKVAKLLEHDIKLVEATKC</sequence>
<accession>A0A6P8J1K9</accession>
<evidence type="ECO:0000313" key="4">
    <source>
        <dbReference type="Proteomes" id="UP000515163"/>
    </source>
</evidence>
<dbReference type="OrthoDB" id="5969902at2759"/>
<keyword evidence="1" id="KW-0175">Coiled coil</keyword>
<feature type="chain" id="PRO_5028115310" evidence="3">
    <location>
        <begin position="24"/>
        <end position="646"/>
    </location>
</feature>
<dbReference type="Proteomes" id="UP000515163">
    <property type="component" value="Unplaced"/>
</dbReference>
<feature type="coiled-coil region" evidence="1">
    <location>
        <begin position="148"/>
        <end position="175"/>
    </location>
</feature>
<protein>
    <submittedName>
        <fullName evidence="5">Uncharacterized protein LOC116307653</fullName>
    </submittedName>
</protein>
<reference evidence="5" key="1">
    <citation type="submission" date="2025-08" db="UniProtKB">
        <authorList>
            <consortium name="RefSeq"/>
        </authorList>
    </citation>
    <scope>IDENTIFICATION</scope>
    <source>
        <tissue evidence="5">Tentacle</tissue>
    </source>
</reference>